<comment type="caution">
    <text evidence="1">The sequence shown here is derived from an EMBL/GenBank/DDBJ whole genome shotgun (WGS) entry which is preliminary data.</text>
</comment>
<dbReference type="Gene3D" id="3.80.10.10">
    <property type="entry name" value="Ribonuclease Inhibitor"/>
    <property type="match status" value="1"/>
</dbReference>
<organism evidence="1 2">
    <name type="scientific">Psilocybe cyanescens</name>
    <dbReference type="NCBI Taxonomy" id="93625"/>
    <lineage>
        <taxon>Eukaryota</taxon>
        <taxon>Fungi</taxon>
        <taxon>Dikarya</taxon>
        <taxon>Basidiomycota</taxon>
        <taxon>Agaricomycotina</taxon>
        <taxon>Agaricomycetes</taxon>
        <taxon>Agaricomycetidae</taxon>
        <taxon>Agaricales</taxon>
        <taxon>Agaricineae</taxon>
        <taxon>Strophariaceae</taxon>
        <taxon>Psilocybe</taxon>
    </lineage>
</organism>
<keyword evidence="2" id="KW-1185">Reference proteome</keyword>
<dbReference type="InterPro" id="IPR032675">
    <property type="entry name" value="LRR_dom_sf"/>
</dbReference>
<reference evidence="1 2" key="1">
    <citation type="journal article" date="2018" name="Evol. Lett.">
        <title>Horizontal gene cluster transfer increased hallucinogenic mushroom diversity.</title>
        <authorList>
            <person name="Reynolds H.T."/>
            <person name="Vijayakumar V."/>
            <person name="Gluck-Thaler E."/>
            <person name="Korotkin H.B."/>
            <person name="Matheny P.B."/>
            <person name="Slot J.C."/>
        </authorList>
    </citation>
    <scope>NUCLEOTIDE SEQUENCE [LARGE SCALE GENOMIC DNA]</scope>
    <source>
        <strain evidence="1 2">2631</strain>
    </source>
</reference>
<dbReference type="OrthoDB" id="2950083at2759"/>
<evidence type="ECO:0008006" key="3">
    <source>
        <dbReference type="Google" id="ProtNLM"/>
    </source>
</evidence>
<evidence type="ECO:0000313" key="2">
    <source>
        <dbReference type="Proteomes" id="UP000283269"/>
    </source>
</evidence>
<name>A0A409VNE8_PSICY</name>
<dbReference type="Proteomes" id="UP000283269">
    <property type="component" value="Unassembled WGS sequence"/>
</dbReference>
<accession>A0A409VNE8</accession>
<sequence>MSAVDENPYHLLPPELIAAILDNLIDDYRALFNVGLANKLMHDMSRRLLYRTMYSIFNAQSKNRKAGIPRNSNRAVLSVLKNLNLASYVLEYTIEDPAPLFGQSPSPLQSLRRGLHAMVNLRHLTIETYSPERWKLLFDFDSQFPAPRVPFQLETFACKGHDIRLTCTTSYADLSAFLHTQDRLRRVDVQLSRDSWEYSWEHKTGGLLERDTQMVPFPPSACPQLEWVIGNRAAIEALLPGRKVRVLQWKYCWSDARGSIRYLAKELGHLEVLALPDSGWLGVDPPVLQMAKYMRNLQYLEVQNTDFGSLAWALTLPSLLGIVLLDSRDRHRPINTPARREKAADFFEQLLTLQFIAVELPSSLKNNFELWRRLHNSRTNMEGSKTYDLVREPEYVKYSFIQRIIYPFI</sequence>
<gene>
    <name evidence="1" type="ORF">CVT25_009077</name>
</gene>
<dbReference type="AlphaFoldDB" id="A0A409VNE8"/>
<proteinExistence type="predicted"/>
<evidence type="ECO:0000313" key="1">
    <source>
        <dbReference type="EMBL" id="PPQ67773.1"/>
    </source>
</evidence>
<dbReference type="InParanoid" id="A0A409VNE8"/>
<dbReference type="EMBL" id="NHYD01003969">
    <property type="protein sequence ID" value="PPQ67773.1"/>
    <property type="molecule type" value="Genomic_DNA"/>
</dbReference>
<protein>
    <recommendedName>
        <fullName evidence="3">F-box domain-containing protein</fullName>
    </recommendedName>
</protein>